<dbReference type="SUPFAM" id="SSF49464">
    <property type="entry name" value="Carboxypeptidase regulatory domain-like"/>
    <property type="match status" value="1"/>
</dbReference>
<keyword evidence="1" id="KW-0812">Transmembrane</keyword>
<evidence type="ECO:0000259" key="2">
    <source>
        <dbReference type="Pfam" id="PF03544"/>
    </source>
</evidence>
<evidence type="ECO:0000313" key="3">
    <source>
        <dbReference type="EMBL" id="MFD2919637.1"/>
    </source>
</evidence>
<name>A0ABW6A691_9BACT</name>
<protein>
    <submittedName>
        <fullName evidence="3">Carboxypeptidase-like regulatory domain-containing protein</fullName>
    </submittedName>
</protein>
<dbReference type="Gene3D" id="3.30.1150.10">
    <property type="match status" value="1"/>
</dbReference>
<proteinExistence type="predicted"/>
<dbReference type="Pfam" id="PF03544">
    <property type="entry name" value="TonB_C"/>
    <property type="match status" value="1"/>
</dbReference>
<dbReference type="Pfam" id="PF13715">
    <property type="entry name" value="CarbopepD_reg_2"/>
    <property type="match status" value="1"/>
</dbReference>
<evidence type="ECO:0000256" key="1">
    <source>
        <dbReference type="SAM" id="Phobius"/>
    </source>
</evidence>
<dbReference type="EMBL" id="JBHUOZ010000001">
    <property type="protein sequence ID" value="MFD2919637.1"/>
    <property type="molecule type" value="Genomic_DNA"/>
</dbReference>
<feature type="transmembrane region" description="Helical" evidence="1">
    <location>
        <begin position="87"/>
        <end position="106"/>
    </location>
</feature>
<comment type="caution">
    <text evidence="3">The sequence shown here is derived from an EMBL/GenBank/DDBJ whole genome shotgun (WGS) entry which is preliminary data.</text>
</comment>
<accession>A0ABW6A691</accession>
<evidence type="ECO:0000313" key="4">
    <source>
        <dbReference type="Proteomes" id="UP001597511"/>
    </source>
</evidence>
<feature type="domain" description="TonB C-terminal" evidence="2">
    <location>
        <begin position="411"/>
        <end position="468"/>
    </location>
</feature>
<dbReference type="RefSeq" id="WP_386097020.1">
    <property type="nucleotide sequence ID" value="NZ_JBHUOZ010000001.1"/>
</dbReference>
<gene>
    <name evidence="3" type="ORF">ACFS6H_07970</name>
</gene>
<reference evidence="4" key="1">
    <citation type="journal article" date="2019" name="Int. J. Syst. Evol. Microbiol.">
        <title>The Global Catalogue of Microorganisms (GCM) 10K type strain sequencing project: providing services to taxonomists for standard genome sequencing and annotation.</title>
        <authorList>
            <consortium name="The Broad Institute Genomics Platform"/>
            <consortium name="The Broad Institute Genome Sequencing Center for Infectious Disease"/>
            <person name="Wu L."/>
            <person name="Ma J."/>
        </authorList>
    </citation>
    <scope>NUCLEOTIDE SEQUENCE [LARGE SCALE GENOMIC DNA]</scope>
    <source>
        <strain evidence="4">KCTC 23299</strain>
    </source>
</reference>
<keyword evidence="1" id="KW-0472">Membrane</keyword>
<keyword evidence="4" id="KW-1185">Reference proteome</keyword>
<organism evidence="3 4">
    <name type="scientific">Terrimonas rubra</name>
    <dbReference type="NCBI Taxonomy" id="1035890"/>
    <lineage>
        <taxon>Bacteria</taxon>
        <taxon>Pseudomonadati</taxon>
        <taxon>Bacteroidota</taxon>
        <taxon>Chitinophagia</taxon>
        <taxon>Chitinophagales</taxon>
        <taxon>Chitinophagaceae</taxon>
        <taxon>Terrimonas</taxon>
    </lineage>
</organism>
<sequence length="469" mass="51416">MADQTNISTYTAYDIEKYHKGLLSAAEMNKLERAALEDPFLADALDGYAETPVNLSADLAELTNRLQERKEEKKIVPITGKSGGAGTWWRIAAMLVIFAGLGYAGYRFAFDNDKKELALEDNKATVKQAPVAAPAIVSDSNAQSVGSLPAEKEKVAVTDKKSGQEVQAPAVAEQEQKINALVAPPAQTADLAVKQDSIALNEVVVTADGTQEKKAMKVSNTPVAEYKSISQTPRQKAIAYKEESDNAMLRNSNQFGRQQKAHGPDAGNRANIYRGQIVDAQQNPVPFANITNPVDNVGTYSDAQGRFALLSPDSVLRVQVRSLGFKDKNIALQTSAATNQVVLQDDQSISAIVLNQKRLNSNLPTRQNNLVFDEPVPEAGWYNFDNYLANNIRVPENEYLKAKKQVPEFVGEVQLSFEVSKHGRPINIKVEKSLCDACDKEAIRLLKEGPKWKRSSKGKKHTTSIKVSF</sequence>
<dbReference type="InterPro" id="IPR008969">
    <property type="entry name" value="CarboxyPept-like_regulatory"/>
</dbReference>
<keyword evidence="1" id="KW-1133">Transmembrane helix</keyword>
<dbReference type="Proteomes" id="UP001597511">
    <property type="component" value="Unassembled WGS sequence"/>
</dbReference>
<dbReference type="InterPro" id="IPR037682">
    <property type="entry name" value="TonB_C"/>
</dbReference>